<dbReference type="KEGG" id="tbl:TBLA_0A01010"/>
<dbReference type="InterPro" id="IPR036249">
    <property type="entry name" value="Thioredoxin-like_sf"/>
</dbReference>
<dbReference type="eggNOG" id="KOG0191">
    <property type="taxonomic scope" value="Eukaryota"/>
</dbReference>
<keyword evidence="4" id="KW-0472">Membrane</keyword>
<dbReference type="OMA" id="RQVNCVE"/>
<dbReference type="HOGENOM" id="CLU_024937_0_0_1"/>
<protein>
    <recommendedName>
        <fullName evidence="6">Thioredoxin domain-containing protein</fullName>
    </recommendedName>
</protein>
<dbReference type="PANTHER" id="PTHR45672:SF3">
    <property type="entry name" value="THIOREDOXIN DOMAIN-CONTAINING PROTEIN 5"/>
    <property type="match status" value="1"/>
</dbReference>
<evidence type="ECO:0000256" key="5">
    <source>
        <dbReference type="SAM" id="SignalP"/>
    </source>
</evidence>
<dbReference type="GO" id="GO:0005789">
    <property type="term" value="C:endoplasmic reticulum membrane"/>
    <property type="evidence" value="ECO:0007669"/>
    <property type="project" value="EnsemblFungi"/>
</dbReference>
<evidence type="ECO:0000313" key="8">
    <source>
        <dbReference type="Proteomes" id="UP000002866"/>
    </source>
</evidence>
<feature type="transmembrane region" description="Helical" evidence="4">
    <location>
        <begin position="647"/>
        <end position="665"/>
    </location>
</feature>
<dbReference type="Proteomes" id="UP000002866">
    <property type="component" value="Chromosome 1"/>
</dbReference>
<dbReference type="GO" id="GO:0006457">
    <property type="term" value="P:protein folding"/>
    <property type="evidence" value="ECO:0007669"/>
    <property type="project" value="TreeGrafter"/>
</dbReference>
<keyword evidence="2 5" id="KW-0732">Signal</keyword>
<dbReference type="GO" id="GO:0051082">
    <property type="term" value="F:unfolded protein binding"/>
    <property type="evidence" value="ECO:0007669"/>
    <property type="project" value="EnsemblFungi"/>
</dbReference>
<keyword evidence="8" id="KW-1185">Reference proteome</keyword>
<evidence type="ECO:0000256" key="4">
    <source>
        <dbReference type="SAM" id="Phobius"/>
    </source>
</evidence>
<dbReference type="Gene3D" id="3.40.30.10">
    <property type="entry name" value="Glutaredoxin"/>
    <property type="match status" value="1"/>
</dbReference>
<feature type="chain" id="PRO_5003659948" description="Thioredoxin domain-containing protein" evidence="5">
    <location>
        <begin position="19"/>
        <end position="695"/>
    </location>
</feature>
<evidence type="ECO:0000313" key="7">
    <source>
        <dbReference type="EMBL" id="CCH57901.1"/>
    </source>
</evidence>
<feature type="domain" description="Thioredoxin" evidence="6">
    <location>
        <begin position="17"/>
        <end position="140"/>
    </location>
</feature>
<dbReference type="EMBL" id="HE806316">
    <property type="protein sequence ID" value="CCH57901.1"/>
    <property type="molecule type" value="Genomic_DNA"/>
</dbReference>
<dbReference type="GO" id="GO:0003756">
    <property type="term" value="F:protein disulfide isomerase activity"/>
    <property type="evidence" value="ECO:0007669"/>
    <property type="project" value="EnsemblFungi"/>
</dbReference>
<dbReference type="STRING" id="1071380.I2GUU9"/>
<evidence type="ECO:0000256" key="1">
    <source>
        <dbReference type="ARBA" id="ARBA00006347"/>
    </source>
</evidence>
<dbReference type="GeneID" id="14493340"/>
<evidence type="ECO:0000259" key="6">
    <source>
        <dbReference type="PROSITE" id="PS51352"/>
    </source>
</evidence>
<gene>
    <name evidence="7" type="primary">TBLA0A01010</name>
    <name evidence="7" type="ORF">TBLA_0A01010</name>
</gene>
<dbReference type="SUPFAM" id="SSF52833">
    <property type="entry name" value="Thioredoxin-like"/>
    <property type="match status" value="1"/>
</dbReference>
<dbReference type="GO" id="GO:0006621">
    <property type="term" value="P:protein retention in ER lumen"/>
    <property type="evidence" value="ECO:0007669"/>
    <property type="project" value="EnsemblFungi"/>
</dbReference>
<dbReference type="InParanoid" id="I2GUU9"/>
<dbReference type="PROSITE" id="PS51352">
    <property type="entry name" value="THIOREDOXIN_2"/>
    <property type="match status" value="1"/>
</dbReference>
<dbReference type="AlphaFoldDB" id="I2GUU9"/>
<accession>I2GUU9</accession>
<dbReference type="CDD" id="cd02961">
    <property type="entry name" value="PDI_a_family"/>
    <property type="match status" value="1"/>
</dbReference>
<proteinExistence type="inferred from homology"/>
<evidence type="ECO:0000256" key="2">
    <source>
        <dbReference type="ARBA" id="ARBA00022729"/>
    </source>
</evidence>
<organism evidence="7 8">
    <name type="scientific">Henningerozyma blattae (strain ATCC 34711 / CBS 6284 / DSM 70876 / NBRC 10599 / NRRL Y-10934 / UCD 77-7)</name>
    <name type="common">Yeast</name>
    <name type="synonym">Tetrapisispora blattae</name>
    <dbReference type="NCBI Taxonomy" id="1071380"/>
    <lineage>
        <taxon>Eukaryota</taxon>
        <taxon>Fungi</taxon>
        <taxon>Dikarya</taxon>
        <taxon>Ascomycota</taxon>
        <taxon>Saccharomycotina</taxon>
        <taxon>Saccharomycetes</taxon>
        <taxon>Saccharomycetales</taxon>
        <taxon>Saccharomycetaceae</taxon>
        <taxon>Henningerozyma</taxon>
    </lineage>
</organism>
<dbReference type="InterPro" id="IPR051063">
    <property type="entry name" value="PDI"/>
</dbReference>
<comment type="similarity">
    <text evidence="1">Belongs to the protein disulfide isomerase family.</text>
</comment>
<dbReference type="InterPro" id="IPR013766">
    <property type="entry name" value="Thioredoxin_domain"/>
</dbReference>
<keyword evidence="3" id="KW-0175">Coiled coil</keyword>
<sequence>MKLLTLLYSIILLGFSLAENDEENSEPLPPPLTAENFEETLKTGLHIVEFFSPYCSHCKQLAPIWKDTWNAFHKEGESLNITFSQVDCIASGDLCSKEEITSYPTIKLYSKNGFIKDYPDEHGYERTKEDFIKFARESVFENPDFDVLQLEGDSEYITNLEMISLLSGLEDLPYLVSFWPTHKLKKMTDEVEYKYCKDCEPFQETWMKITKELLPKGILTAHFNCEEYPKICSEIGFPELAEVPEIPAGRGPRIALFLPDKDHNNLFVYRKKFTHVVEDYVDFAIRTYKNSMLPTFSPSRIFEIISKDNKLEHNGATNNKVHVVFAYNKETVVDEDFHILEYLIEPLSLIPNLYLYKTEDDLMFASREGFRAFYNNLETDMEGNKIEPNEEYFMMASMTQYPTFYLFREGDRIPHVYHGYSSTEMRDYNQIMHWVYGNSYPYVEEIDYRRFEEKMNFRNDEYSYMLLQFVDMSNDEKLRESSENLNNLVKASLNHEAKRIEAIMKEIDRKRDKKVHLVQKLKDQNAEIKKINAVRNSEITHENNKKTLITYIDLSKHDYFTINTGLDRTNHQFEIGDVVILDKKRRKYYTLDITGEQLTSKNKDMVEKTLTALNLPKMTEFKLLDKGHYLKSNVNYDINYFLSIPHIHWYIACVAFVVITVYFKNKSTVVKRYSRGRYSNLNQAPPSPRKGEFQD</sequence>
<feature type="signal peptide" evidence="5">
    <location>
        <begin position="1"/>
        <end position="18"/>
    </location>
</feature>
<dbReference type="GO" id="GO:0036503">
    <property type="term" value="P:ERAD pathway"/>
    <property type="evidence" value="ECO:0007669"/>
    <property type="project" value="EnsemblFungi"/>
</dbReference>
<dbReference type="OrthoDB" id="72053at2759"/>
<keyword evidence="4" id="KW-1133">Transmembrane helix</keyword>
<name>I2GUU9_HENB6</name>
<keyword evidence="4" id="KW-0812">Transmembrane</keyword>
<dbReference type="PANTHER" id="PTHR45672">
    <property type="entry name" value="PROTEIN DISULFIDE-ISOMERASE C17H9.14C-RELATED"/>
    <property type="match status" value="1"/>
</dbReference>
<dbReference type="GO" id="GO:0019153">
    <property type="term" value="F:protein-disulfide reductase (glutathione) activity"/>
    <property type="evidence" value="ECO:0007669"/>
    <property type="project" value="EnsemblFungi"/>
</dbReference>
<feature type="coiled-coil region" evidence="3">
    <location>
        <begin position="490"/>
        <end position="527"/>
    </location>
</feature>
<dbReference type="Pfam" id="PF00085">
    <property type="entry name" value="Thioredoxin"/>
    <property type="match status" value="1"/>
</dbReference>
<dbReference type="FunCoup" id="I2GUU9">
    <property type="interactions" value="133"/>
</dbReference>
<reference evidence="7 8" key="1">
    <citation type="journal article" date="2011" name="Proc. Natl. Acad. Sci. U.S.A.">
        <title>Evolutionary erosion of yeast sex chromosomes by mating-type switching accidents.</title>
        <authorList>
            <person name="Gordon J.L."/>
            <person name="Armisen D."/>
            <person name="Proux-Wera E."/>
            <person name="Oheigeartaigh S.S."/>
            <person name="Byrne K.P."/>
            <person name="Wolfe K.H."/>
        </authorList>
    </citation>
    <scope>NUCLEOTIDE SEQUENCE [LARGE SCALE GENOMIC DNA]</scope>
    <source>
        <strain evidence="8">ATCC 34711 / CBS 6284 / DSM 70876 / NBRC 10599 / NRRL Y-10934 / UCD 77-7</strain>
    </source>
</reference>
<evidence type="ECO:0000256" key="3">
    <source>
        <dbReference type="SAM" id="Coils"/>
    </source>
</evidence>
<dbReference type="RefSeq" id="XP_004177420.1">
    <property type="nucleotide sequence ID" value="XM_004177372.1"/>
</dbReference>